<evidence type="ECO:0000256" key="1">
    <source>
        <dbReference type="SAM" id="Phobius"/>
    </source>
</evidence>
<feature type="transmembrane region" description="Helical" evidence="1">
    <location>
        <begin position="41"/>
        <end position="59"/>
    </location>
</feature>
<dbReference type="CDD" id="cd20335">
    <property type="entry name" value="BRcat_RBR"/>
    <property type="match status" value="1"/>
</dbReference>
<evidence type="ECO:0000313" key="3">
    <source>
        <dbReference type="Proteomes" id="UP000238205"/>
    </source>
</evidence>
<feature type="transmembrane region" description="Helical" evidence="1">
    <location>
        <begin position="20"/>
        <end position="35"/>
    </location>
</feature>
<keyword evidence="1" id="KW-0472">Membrane</keyword>
<reference evidence="2 3" key="1">
    <citation type="submission" date="2018-03" db="EMBL/GenBank/DDBJ databases">
        <title>Genomic Encyclopedia of Archaeal and Bacterial Type Strains, Phase II (KMG-II): from individual species to whole genera.</title>
        <authorList>
            <person name="Goeker M."/>
        </authorList>
    </citation>
    <scope>NUCLEOTIDE SEQUENCE [LARGE SCALE GENOMIC DNA]</scope>
    <source>
        <strain evidence="2 3">DSM 13175</strain>
    </source>
</reference>
<sequence>MQWIQKLLFYMKGRYGYDEFSKLLIISGLVLGIVANFAGGIWVSALGTALIAYGVLRILSKDKTNRYRELQKYLALKQKVQLTHRRWRNRWVQRKAFKITKCPNCKQKVRVPRGKKKIRVTCPSCKETFIKKT</sequence>
<dbReference type="Gene3D" id="2.20.28.160">
    <property type="match status" value="1"/>
</dbReference>
<evidence type="ECO:0008006" key="4">
    <source>
        <dbReference type="Google" id="ProtNLM"/>
    </source>
</evidence>
<name>A0A2T0WAK3_9LACT</name>
<keyword evidence="1" id="KW-0812">Transmembrane</keyword>
<gene>
    <name evidence="2" type="ORF">CLV38_103156</name>
</gene>
<evidence type="ECO:0000313" key="2">
    <source>
        <dbReference type="EMBL" id="PRY83732.1"/>
    </source>
</evidence>
<comment type="caution">
    <text evidence="2">The sequence shown here is derived from an EMBL/GenBank/DDBJ whole genome shotgun (WGS) entry which is preliminary data.</text>
</comment>
<organism evidence="2 3">
    <name type="scientific">Alkalibacterium olivapovliticus</name>
    <dbReference type="NCBI Taxonomy" id="99907"/>
    <lineage>
        <taxon>Bacteria</taxon>
        <taxon>Bacillati</taxon>
        <taxon>Bacillota</taxon>
        <taxon>Bacilli</taxon>
        <taxon>Lactobacillales</taxon>
        <taxon>Carnobacteriaceae</taxon>
        <taxon>Alkalibacterium</taxon>
    </lineage>
</organism>
<keyword evidence="3" id="KW-1185">Reference proteome</keyword>
<protein>
    <recommendedName>
        <fullName evidence="4">Zn-finger containing protein</fullName>
    </recommendedName>
</protein>
<accession>A0A2T0WAK3</accession>
<proteinExistence type="predicted"/>
<dbReference type="EMBL" id="PVTO01000003">
    <property type="protein sequence ID" value="PRY83732.1"/>
    <property type="molecule type" value="Genomic_DNA"/>
</dbReference>
<dbReference type="AlphaFoldDB" id="A0A2T0WAK3"/>
<keyword evidence="1" id="KW-1133">Transmembrane helix</keyword>
<dbReference type="Proteomes" id="UP000238205">
    <property type="component" value="Unassembled WGS sequence"/>
</dbReference>